<dbReference type="AlphaFoldDB" id="A0A9P7G503"/>
<evidence type="ECO:0000313" key="1">
    <source>
        <dbReference type="EMBL" id="KAG5644192.1"/>
    </source>
</evidence>
<accession>A0A9P7G503</accession>
<comment type="caution">
    <text evidence="1">The sequence shown here is derived from an EMBL/GenBank/DDBJ whole genome shotgun (WGS) entry which is preliminary data.</text>
</comment>
<dbReference type="EMBL" id="JABCKV010000079">
    <property type="protein sequence ID" value="KAG5644192.1"/>
    <property type="molecule type" value="Genomic_DNA"/>
</dbReference>
<evidence type="ECO:0000313" key="2">
    <source>
        <dbReference type="Proteomes" id="UP000775547"/>
    </source>
</evidence>
<sequence>MASSKPKAEDQEYFEDDLPSFAPMPWSLKQIREAIPPRLFVREAVKGLSFLGRDLALAALAWSFATYIDPFFTHSEVKIVLTSAGADVLRWSAWII</sequence>
<dbReference type="Proteomes" id="UP000775547">
    <property type="component" value="Unassembled WGS sequence"/>
</dbReference>
<dbReference type="OrthoDB" id="1461976at2759"/>
<organism evidence="1 2">
    <name type="scientific">Asterophora parasitica</name>
    <dbReference type="NCBI Taxonomy" id="117018"/>
    <lineage>
        <taxon>Eukaryota</taxon>
        <taxon>Fungi</taxon>
        <taxon>Dikarya</taxon>
        <taxon>Basidiomycota</taxon>
        <taxon>Agaricomycotina</taxon>
        <taxon>Agaricomycetes</taxon>
        <taxon>Agaricomycetidae</taxon>
        <taxon>Agaricales</taxon>
        <taxon>Tricholomatineae</taxon>
        <taxon>Lyophyllaceae</taxon>
        <taxon>Asterophora</taxon>
    </lineage>
</organism>
<reference evidence="1" key="1">
    <citation type="submission" date="2020-07" db="EMBL/GenBank/DDBJ databases">
        <authorList>
            <person name="Nieuwenhuis M."/>
            <person name="Van De Peppel L.J.J."/>
        </authorList>
    </citation>
    <scope>NUCLEOTIDE SEQUENCE</scope>
    <source>
        <strain evidence="1">AP01</strain>
        <tissue evidence="1">Mycelium</tissue>
    </source>
</reference>
<gene>
    <name evidence="1" type="ORF">DXG03_008855</name>
</gene>
<name>A0A9P7G503_9AGAR</name>
<proteinExistence type="predicted"/>
<protein>
    <submittedName>
        <fullName evidence="1">Uncharacterized protein</fullName>
    </submittedName>
</protein>
<reference evidence="1" key="2">
    <citation type="submission" date="2021-10" db="EMBL/GenBank/DDBJ databases">
        <title>Phylogenomics reveals ancestral predisposition of the termite-cultivated fungus Termitomyces towards a domesticated lifestyle.</title>
        <authorList>
            <person name="Auxier B."/>
            <person name="Grum-Grzhimaylo A."/>
            <person name="Cardenas M.E."/>
            <person name="Lodge J.D."/>
            <person name="Laessoe T."/>
            <person name="Pedersen O."/>
            <person name="Smith M.E."/>
            <person name="Kuyper T.W."/>
            <person name="Franco-Molano E.A."/>
            <person name="Baroni T.J."/>
            <person name="Aanen D.K."/>
        </authorList>
    </citation>
    <scope>NUCLEOTIDE SEQUENCE</scope>
    <source>
        <strain evidence="1">AP01</strain>
        <tissue evidence="1">Mycelium</tissue>
    </source>
</reference>
<keyword evidence="2" id="KW-1185">Reference proteome</keyword>